<evidence type="ECO:0000313" key="1">
    <source>
        <dbReference type="EMBL" id="PJE79260.1"/>
    </source>
</evidence>
<dbReference type="SUPFAM" id="SSF52540">
    <property type="entry name" value="P-loop containing nucleoside triphosphate hydrolases"/>
    <property type="match status" value="2"/>
</dbReference>
<organism evidence="1">
    <name type="scientific">invertebrate metagenome</name>
    <dbReference type="NCBI Taxonomy" id="1711999"/>
    <lineage>
        <taxon>unclassified sequences</taxon>
        <taxon>metagenomes</taxon>
        <taxon>organismal metagenomes</taxon>
    </lineage>
</organism>
<comment type="caution">
    <text evidence="1">The sequence shown here is derived from an EMBL/GenBank/DDBJ whole genome shotgun (WGS) entry which is preliminary data.</text>
</comment>
<accession>A0A2H9T7Q8</accession>
<gene>
    <name evidence="1" type="ORF">CI610_01773</name>
</gene>
<dbReference type="EMBL" id="NSIT01000082">
    <property type="protein sequence ID" value="PJE79260.1"/>
    <property type="molecule type" value="Genomic_DNA"/>
</dbReference>
<protein>
    <submittedName>
        <fullName evidence="1">Uncharacterized protein</fullName>
    </submittedName>
</protein>
<proteinExistence type="predicted"/>
<dbReference type="AlphaFoldDB" id="A0A2H9T7Q8"/>
<sequence>MIDRETLYDTFKYIVTNPKHRQIIEALSSPDTTKESISGLFLRQVFDDRITHNYRDTIPKPPESVLEKRLQATCCYLREIRNIVKQTYPNRRWQFVFAFDGLTKETLPCLSKHFIQNLDDNYYTSASIDASGQIGFTAHALEYIKNDIQFFEDTLWNTPLSGLVNLLVFDPCLAEKDSPVIAQLDSQNDTNTRSIIALPISANDNLWLMHTGLSVINEANSYALQSLMRTIRPSIDQPEQTDHTEHRSWKEYFNISRRNENPKPSLAEEMGVSIRKKPRTEINITDSSNTLFMVTGRLNKVKETEQGIHTVLQEFIHNLQTDTDNLCTEVLSDDSLSYQQYGLLIDRGSILGGLLLPFGAEYRQKELTELCSDFFQELQSCLPYISSNNCYQLRISQFKQPVSQGETFVVYGASDTGKTWTLNRVIKASGLHTLYVDRRYKNDHWNNHCASSEARKELFKTVAEKIASKDIQIVLVDELDTDMEPEEAKAAMNSLKTTVKQHQKIMGFVSHNRETIDIIKPEYQLCTGEEKQQLSPAQSAAIKITSCDTINPHKDCLFFMPQGSTFVRQSQFSRLSVTSQTDIVIHPKQIIRIQGSAGCGKTTLLQLIGGLDMEQTFRLTQSPERSKTSESCSWFSPADSLRKYQDNVVSIQVFYPLPIPHRY</sequence>
<name>A0A2H9T7Q8_9ZZZZ</name>
<dbReference type="InterPro" id="IPR027417">
    <property type="entry name" value="P-loop_NTPase"/>
</dbReference>
<reference evidence="1" key="1">
    <citation type="journal article" date="2017" name="Appl. Environ. Microbiol.">
        <title>Molecular characterization of an Endozoicomonas-like organism causing infection in king scallop Pecten maximus L.</title>
        <authorList>
            <person name="Cano I."/>
            <person name="van Aerle R."/>
            <person name="Ross S."/>
            <person name="Verner-Jeffreys D.W."/>
            <person name="Paley R.K."/>
            <person name="Rimmer G."/>
            <person name="Ryder D."/>
            <person name="Hooper P."/>
            <person name="Stone D."/>
            <person name="Feist S.W."/>
        </authorList>
    </citation>
    <scope>NUCLEOTIDE SEQUENCE</scope>
</reference>